<dbReference type="InterPro" id="IPR042267">
    <property type="entry name" value="VTC_sf"/>
</dbReference>
<feature type="domain" description="DUF202" evidence="6">
    <location>
        <begin position="142"/>
        <end position="223"/>
    </location>
</feature>
<dbReference type="InterPro" id="IPR051572">
    <property type="entry name" value="VTC_Complex_Subunit"/>
</dbReference>
<dbReference type="PANTHER" id="PTHR46140:SF1">
    <property type="entry name" value="VACUOLAR TRANSPORTER CHAPERONE COMPLEX SUBUNIT 4-RELATED"/>
    <property type="match status" value="1"/>
</dbReference>
<evidence type="ECO:0000313" key="7">
    <source>
        <dbReference type="EMBL" id="CAE7691479.1"/>
    </source>
</evidence>
<evidence type="ECO:0000256" key="5">
    <source>
        <dbReference type="SAM" id="Phobius"/>
    </source>
</evidence>
<keyword evidence="2 5" id="KW-0812">Transmembrane</keyword>
<dbReference type="Proteomes" id="UP000649617">
    <property type="component" value="Unassembled WGS sequence"/>
</dbReference>
<dbReference type="EMBL" id="CAJNIZ010044518">
    <property type="protein sequence ID" value="CAE7691479.1"/>
    <property type="molecule type" value="Genomic_DNA"/>
</dbReference>
<name>A0A812WQS6_SYMPI</name>
<feature type="non-terminal residue" evidence="7">
    <location>
        <position position="230"/>
    </location>
</feature>
<reference evidence="7" key="1">
    <citation type="submission" date="2021-02" db="EMBL/GenBank/DDBJ databases">
        <authorList>
            <person name="Dougan E. K."/>
            <person name="Rhodes N."/>
            <person name="Thang M."/>
            <person name="Chan C."/>
        </authorList>
    </citation>
    <scope>NUCLEOTIDE SEQUENCE</scope>
</reference>
<gene>
    <name evidence="7" type="primary">PAP4</name>
    <name evidence="7" type="ORF">SPIL2461_LOCUS19363</name>
</gene>
<dbReference type="PANTHER" id="PTHR46140">
    <property type="entry name" value="VACUOLAR TRANSPORTER CHAPERONE 1-RELATED"/>
    <property type="match status" value="1"/>
</dbReference>
<dbReference type="AlphaFoldDB" id="A0A812WQS6"/>
<comment type="subcellular location">
    <subcellularLocation>
        <location evidence="1">Endomembrane system</location>
        <topology evidence="1">Multi-pass membrane protein</topology>
    </subcellularLocation>
</comment>
<evidence type="ECO:0000256" key="3">
    <source>
        <dbReference type="ARBA" id="ARBA00022989"/>
    </source>
</evidence>
<dbReference type="Gene3D" id="3.20.100.30">
    <property type="entry name" value="VTC, catalytic tunnel domain"/>
    <property type="match status" value="1"/>
</dbReference>
<evidence type="ECO:0000256" key="1">
    <source>
        <dbReference type="ARBA" id="ARBA00004127"/>
    </source>
</evidence>
<protein>
    <submittedName>
        <fullName evidence="7">PAP4 protein</fullName>
    </submittedName>
</protein>
<dbReference type="InterPro" id="IPR003807">
    <property type="entry name" value="DUF202"/>
</dbReference>
<feature type="transmembrane region" description="Helical" evidence="5">
    <location>
        <begin position="152"/>
        <end position="171"/>
    </location>
</feature>
<dbReference type="Pfam" id="PF02656">
    <property type="entry name" value="DUF202"/>
    <property type="match status" value="1"/>
</dbReference>
<accession>A0A812WQS6</accession>
<keyword evidence="8" id="KW-1185">Reference proteome</keyword>
<sequence length="230" mass="25763">DIQYTKSLGTGVVEEDSAMTFPFCLIEVAGEDLASNPGWLEDLSQNASLRQIPNFNVGTHVLANLYHDKISPVPQWYETFSETESAEKQDLNFALQSRADAREAQEAAANTQAWRQSIRLVAPEIPAQAVLSQEDTRIIEPKNLLASERTMLEWMHTVFALAVIAIGLWRYSLTGHMHHTKGLDNSEEVRGVWINTSSKSRVVLGCYALFLVLLSVCFAWYAVASRSFEQ</sequence>
<organism evidence="7 8">
    <name type="scientific">Symbiodinium pilosum</name>
    <name type="common">Dinoflagellate</name>
    <dbReference type="NCBI Taxonomy" id="2952"/>
    <lineage>
        <taxon>Eukaryota</taxon>
        <taxon>Sar</taxon>
        <taxon>Alveolata</taxon>
        <taxon>Dinophyceae</taxon>
        <taxon>Suessiales</taxon>
        <taxon>Symbiodiniaceae</taxon>
        <taxon>Symbiodinium</taxon>
    </lineage>
</organism>
<comment type="caution">
    <text evidence="7">The sequence shown here is derived from an EMBL/GenBank/DDBJ whole genome shotgun (WGS) entry which is preliminary data.</text>
</comment>
<feature type="transmembrane region" description="Helical" evidence="5">
    <location>
        <begin position="202"/>
        <end position="223"/>
    </location>
</feature>
<keyword evidence="3 5" id="KW-1133">Transmembrane helix</keyword>
<dbReference type="GO" id="GO:0012505">
    <property type="term" value="C:endomembrane system"/>
    <property type="evidence" value="ECO:0007669"/>
    <property type="project" value="UniProtKB-SubCell"/>
</dbReference>
<evidence type="ECO:0000259" key="6">
    <source>
        <dbReference type="Pfam" id="PF02656"/>
    </source>
</evidence>
<evidence type="ECO:0000256" key="4">
    <source>
        <dbReference type="ARBA" id="ARBA00023136"/>
    </source>
</evidence>
<evidence type="ECO:0000256" key="2">
    <source>
        <dbReference type="ARBA" id="ARBA00022692"/>
    </source>
</evidence>
<proteinExistence type="predicted"/>
<evidence type="ECO:0000313" key="8">
    <source>
        <dbReference type="Proteomes" id="UP000649617"/>
    </source>
</evidence>
<keyword evidence="4 5" id="KW-0472">Membrane</keyword>